<evidence type="ECO:0000256" key="1">
    <source>
        <dbReference type="ARBA" id="ARBA00004323"/>
    </source>
</evidence>
<dbReference type="PANTHER" id="PTHR12137:SF54">
    <property type="entry name" value="CARBOHYDRATE SULFOTRANSFERASE"/>
    <property type="match status" value="1"/>
</dbReference>
<accession>A0ABQ3DNZ3</accession>
<dbReference type="Gene3D" id="3.40.50.300">
    <property type="entry name" value="P-loop containing nucleotide triphosphate hydrolases"/>
    <property type="match status" value="1"/>
</dbReference>
<evidence type="ECO:0000256" key="2">
    <source>
        <dbReference type="ARBA" id="ARBA00022679"/>
    </source>
</evidence>
<evidence type="ECO:0008006" key="10">
    <source>
        <dbReference type="Google" id="ProtNLM"/>
    </source>
</evidence>
<evidence type="ECO:0000256" key="6">
    <source>
        <dbReference type="ARBA" id="ARBA00023136"/>
    </source>
</evidence>
<evidence type="ECO:0000256" key="4">
    <source>
        <dbReference type="ARBA" id="ARBA00022989"/>
    </source>
</evidence>
<dbReference type="Proteomes" id="UP000646745">
    <property type="component" value="Unassembled WGS sequence"/>
</dbReference>
<evidence type="ECO:0000256" key="7">
    <source>
        <dbReference type="ARBA" id="ARBA00023180"/>
    </source>
</evidence>
<reference evidence="9" key="1">
    <citation type="journal article" date="2019" name="Int. J. Syst. Evol. Microbiol.">
        <title>The Global Catalogue of Microorganisms (GCM) 10K type strain sequencing project: providing services to taxonomists for standard genome sequencing and annotation.</title>
        <authorList>
            <consortium name="The Broad Institute Genomics Platform"/>
            <consortium name="The Broad Institute Genome Sequencing Center for Infectious Disease"/>
            <person name="Wu L."/>
            <person name="Ma J."/>
        </authorList>
    </citation>
    <scope>NUCLEOTIDE SEQUENCE [LARGE SCALE GENOMIC DNA]</scope>
    <source>
        <strain evidence="9">KCTC 32998</strain>
    </source>
</reference>
<organism evidence="8 9">
    <name type="scientific">Salinicola rhizosphaerae</name>
    <dbReference type="NCBI Taxonomy" id="1443141"/>
    <lineage>
        <taxon>Bacteria</taxon>
        <taxon>Pseudomonadati</taxon>
        <taxon>Pseudomonadota</taxon>
        <taxon>Gammaproteobacteria</taxon>
        <taxon>Oceanospirillales</taxon>
        <taxon>Halomonadaceae</taxon>
        <taxon>Salinicola</taxon>
    </lineage>
</organism>
<comment type="caution">
    <text evidence="8">The sequence shown here is derived from an EMBL/GenBank/DDBJ whole genome shotgun (WGS) entry which is preliminary data.</text>
</comment>
<gene>
    <name evidence="8" type="ORF">GCM10009038_04450</name>
</gene>
<keyword evidence="7" id="KW-0325">Glycoprotein</keyword>
<dbReference type="RefSeq" id="WP_189442943.1">
    <property type="nucleotide sequence ID" value="NZ_BMZI01000001.1"/>
</dbReference>
<evidence type="ECO:0000313" key="9">
    <source>
        <dbReference type="Proteomes" id="UP000646745"/>
    </source>
</evidence>
<evidence type="ECO:0000313" key="8">
    <source>
        <dbReference type="EMBL" id="GHB09899.1"/>
    </source>
</evidence>
<dbReference type="PANTHER" id="PTHR12137">
    <property type="entry name" value="CARBOHYDRATE SULFOTRANSFERASE"/>
    <property type="match status" value="1"/>
</dbReference>
<keyword evidence="5" id="KW-0333">Golgi apparatus</keyword>
<evidence type="ECO:0000256" key="5">
    <source>
        <dbReference type="ARBA" id="ARBA00023034"/>
    </source>
</evidence>
<comment type="subcellular location">
    <subcellularLocation>
        <location evidence="1">Golgi apparatus membrane</location>
        <topology evidence="1">Single-pass type II membrane protein</topology>
    </subcellularLocation>
</comment>
<keyword evidence="6" id="KW-0472">Membrane</keyword>
<keyword evidence="4" id="KW-1133">Transmembrane helix</keyword>
<dbReference type="EMBL" id="BMZI01000001">
    <property type="protein sequence ID" value="GHB09899.1"/>
    <property type="molecule type" value="Genomic_DNA"/>
</dbReference>
<evidence type="ECO:0000256" key="3">
    <source>
        <dbReference type="ARBA" id="ARBA00022692"/>
    </source>
</evidence>
<dbReference type="SUPFAM" id="SSF52540">
    <property type="entry name" value="P-loop containing nucleoside triphosphate hydrolases"/>
    <property type="match status" value="1"/>
</dbReference>
<dbReference type="InterPro" id="IPR027417">
    <property type="entry name" value="P-loop_NTPase"/>
</dbReference>
<dbReference type="InterPro" id="IPR018011">
    <property type="entry name" value="Carb_sulfotrans_8-10"/>
</dbReference>
<sequence>MSLLIQTRYYLKKSRVAKSFILKANDCLPLEWKDKLYRNMVNPYSEHEEKNGVVFVHVPKTAGNSIFQALFGVSAHGHDEAATYRRYDANRFDRYYKFGFVRHPLDRLVSAYVYLNKGGIGRYDQAFRDKYLAKTSDFGEFLRKLDTQPKYRRQVLSWVHFRPQTRFLCDANESVLVDYIGRYENIERDYERIAGDLKLADVSPLQVVNRTERQGYRDYYDPELIDIACRLYDRDMKVFGYTA</sequence>
<protein>
    <recommendedName>
        <fullName evidence="10">Sulfotransferase family protein</fullName>
    </recommendedName>
</protein>
<dbReference type="Pfam" id="PF03567">
    <property type="entry name" value="Sulfotransfer_2"/>
    <property type="match status" value="1"/>
</dbReference>
<keyword evidence="3" id="KW-0812">Transmembrane</keyword>
<dbReference type="InterPro" id="IPR005331">
    <property type="entry name" value="Sulfotransferase"/>
</dbReference>
<name>A0ABQ3DNZ3_9GAMM</name>
<keyword evidence="2" id="KW-0808">Transferase</keyword>
<proteinExistence type="predicted"/>
<keyword evidence="9" id="KW-1185">Reference proteome</keyword>